<proteinExistence type="predicted"/>
<dbReference type="EMBL" id="FNOS01000005">
    <property type="protein sequence ID" value="SDY13043.1"/>
    <property type="molecule type" value="Genomic_DNA"/>
</dbReference>
<protein>
    <submittedName>
        <fullName evidence="6">RDD family protein</fullName>
    </submittedName>
</protein>
<name>A0A1H3HBS6_9BACI</name>
<keyword evidence="2" id="KW-0812">Transmembrane</keyword>
<keyword evidence="3" id="KW-1133">Transmembrane helix</keyword>
<organism evidence="6 7">
    <name type="scientific">Salimicrobium album</name>
    <dbReference type="NCBI Taxonomy" id="50717"/>
    <lineage>
        <taxon>Bacteria</taxon>
        <taxon>Bacillati</taxon>
        <taxon>Bacillota</taxon>
        <taxon>Bacilli</taxon>
        <taxon>Bacillales</taxon>
        <taxon>Bacillaceae</taxon>
        <taxon>Salimicrobium</taxon>
    </lineage>
</organism>
<evidence type="ECO:0000313" key="7">
    <source>
        <dbReference type="Proteomes" id="UP000198647"/>
    </source>
</evidence>
<evidence type="ECO:0000259" key="5">
    <source>
        <dbReference type="Pfam" id="PF06271"/>
    </source>
</evidence>
<dbReference type="RefSeq" id="WP_093107704.1">
    <property type="nucleotide sequence ID" value="NZ_FNOS01000005.1"/>
</dbReference>
<evidence type="ECO:0000313" key="6">
    <source>
        <dbReference type="EMBL" id="SDY13043.1"/>
    </source>
</evidence>
<gene>
    <name evidence="6" type="ORF">SAMN04488081_2151</name>
</gene>
<evidence type="ECO:0000256" key="1">
    <source>
        <dbReference type="ARBA" id="ARBA00004141"/>
    </source>
</evidence>
<sequence length="131" mass="14648">MKPVTKKRTYAVLIDIAFSGIINAAAENLLRKKVKNEAFLTLVLPTLITWGMEYGQLKYSGQTLGYKLMELRLESGDGSPLTSGQILKRIAHRDFASSVAYMRDRKNFSRDEGRSLAQDRFAGTIVTTKST</sequence>
<keyword evidence="7" id="KW-1185">Reference proteome</keyword>
<dbReference type="Proteomes" id="UP000198647">
    <property type="component" value="Unassembled WGS sequence"/>
</dbReference>
<dbReference type="Pfam" id="PF06271">
    <property type="entry name" value="RDD"/>
    <property type="match status" value="1"/>
</dbReference>
<comment type="caution">
    <text evidence="6">The sequence shown here is derived from an EMBL/GenBank/DDBJ whole genome shotgun (WGS) entry which is preliminary data.</text>
</comment>
<keyword evidence="4" id="KW-0472">Membrane</keyword>
<evidence type="ECO:0000256" key="4">
    <source>
        <dbReference type="ARBA" id="ARBA00023136"/>
    </source>
</evidence>
<feature type="domain" description="RDD" evidence="5">
    <location>
        <begin position="6"/>
        <end position="89"/>
    </location>
</feature>
<comment type="subcellular location">
    <subcellularLocation>
        <location evidence="1">Membrane</location>
        <topology evidence="1">Multi-pass membrane protein</topology>
    </subcellularLocation>
</comment>
<accession>A0A1H3HBS6</accession>
<evidence type="ECO:0000256" key="2">
    <source>
        <dbReference type="ARBA" id="ARBA00022692"/>
    </source>
</evidence>
<reference evidence="6 7" key="1">
    <citation type="submission" date="2016-10" db="EMBL/GenBank/DDBJ databases">
        <authorList>
            <person name="Varghese N."/>
            <person name="Submissions S."/>
        </authorList>
    </citation>
    <scope>NUCLEOTIDE SEQUENCE [LARGE SCALE GENOMIC DNA]</scope>
    <source>
        <strain evidence="6 7">DSM 20748</strain>
    </source>
</reference>
<dbReference type="InterPro" id="IPR010432">
    <property type="entry name" value="RDD"/>
</dbReference>
<evidence type="ECO:0000256" key="3">
    <source>
        <dbReference type="ARBA" id="ARBA00022989"/>
    </source>
</evidence>